<evidence type="ECO:0000256" key="3">
    <source>
        <dbReference type="ARBA" id="ARBA00022527"/>
    </source>
</evidence>
<dbReference type="GO" id="GO:0005737">
    <property type="term" value="C:cytoplasm"/>
    <property type="evidence" value="ECO:0007669"/>
    <property type="project" value="UniProtKB-ARBA"/>
</dbReference>
<dbReference type="Gene3D" id="1.10.510.10">
    <property type="entry name" value="Transferase(Phosphotransferase) domain 1"/>
    <property type="match status" value="1"/>
</dbReference>
<feature type="compositionally biased region" description="Acidic residues" evidence="15">
    <location>
        <begin position="1161"/>
        <end position="1178"/>
    </location>
</feature>
<keyword evidence="9 14" id="KW-0067">ATP-binding</keyword>
<gene>
    <name evidence="18" type="primary">LMTK3</name>
</gene>
<evidence type="ECO:0000256" key="10">
    <source>
        <dbReference type="ARBA" id="ARBA00022989"/>
    </source>
</evidence>
<dbReference type="GeneTree" id="ENSGT00940000154244"/>
<evidence type="ECO:0000313" key="19">
    <source>
        <dbReference type="Proteomes" id="UP000694414"/>
    </source>
</evidence>
<feature type="compositionally biased region" description="Low complexity" evidence="15">
    <location>
        <begin position="556"/>
        <end position="566"/>
    </location>
</feature>
<name>A0A8C9DUV4_PROSS</name>
<evidence type="ECO:0000256" key="13">
    <source>
        <dbReference type="ARBA" id="ARBA00048679"/>
    </source>
</evidence>
<comment type="subcellular location">
    <subcellularLocation>
        <location evidence="1">Membrane</location>
    </subcellularLocation>
</comment>
<evidence type="ECO:0000313" key="18">
    <source>
        <dbReference type="Ensembl" id="ENSPSMP00000035213.1"/>
    </source>
</evidence>
<reference evidence="18" key="2">
    <citation type="submission" date="2025-09" db="UniProtKB">
        <authorList>
            <consortium name="Ensembl"/>
        </authorList>
    </citation>
    <scope>IDENTIFICATION</scope>
</reference>
<feature type="transmembrane region" description="Helical" evidence="16">
    <location>
        <begin position="49"/>
        <end position="73"/>
    </location>
</feature>
<keyword evidence="19" id="KW-1185">Reference proteome</keyword>
<evidence type="ECO:0000256" key="5">
    <source>
        <dbReference type="ARBA" id="ARBA00022679"/>
    </source>
</evidence>
<evidence type="ECO:0000256" key="15">
    <source>
        <dbReference type="SAM" id="MobiDB-lite"/>
    </source>
</evidence>
<keyword evidence="6 16" id="KW-0812">Transmembrane</keyword>
<dbReference type="PROSITE" id="PS50011">
    <property type="entry name" value="PROTEIN_KINASE_DOM"/>
    <property type="match status" value="1"/>
</dbReference>
<proteinExistence type="predicted"/>
<feature type="region of interest" description="Disordered" evidence="15">
    <location>
        <begin position="656"/>
        <end position="746"/>
    </location>
</feature>
<evidence type="ECO:0000256" key="1">
    <source>
        <dbReference type="ARBA" id="ARBA00004370"/>
    </source>
</evidence>
<feature type="compositionally biased region" description="Acidic residues" evidence="15">
    <location>
        <begin position="595"/>
        <end position="604"/>
    </location>
</feature>
<evidence type="ECO:0000259" key="17">
    <source>
        <dbReference type="PROSITE" id="PS50011"/>
    </source>
</evidence>
<feature type="region of interest" description="Disordered" evidence="15">
    <location>
        <begin position="1252"/>
        <end position="1306"/>
    </location>
</feature>
<feature type="compositionally biased region" description="Basic and acidic residues" evidence="15">
    <location>
        <begin position="1083"/>
        <end position="1093"/>
    </location>
</feature>
<accession>A0A8C9DUV4</accession>
<feature type="compositionally biased region" description="Basic and acidic residues" evidence="15">
    <location>
        <begin position="841"/>
        <end position="875"/>
    </location>
</feature>
<dbReference type="InterPro" id="IPR011009">
    <property type="entry name" value="Kinase-like_dom_sf"/>
</dbReference>
<evidence type="ECO:0000256" key="6">
    <source>
        <dbReference type="ARBA" id="ARBA00022692"/>
    </source>
</evidence>
<feature type="region of interest" description="Disordered" evidence="15">
    <location>
        <begin position="444"/>
        <end position="471"/>
    </location>
</feature>
<keyword evidence="8" id="KW-0418">Kinase</keyword>
<dbReference type="InterPro" id="IPR001245">
    <property type="entry name" value="Ser-Thr/Tyr_kinase_cat_dom"/>
</dbReference>
<feature type="region of interest" description="Disordered" evidence="15">
    <location>
        <begin position="765"/>
        <end position="1236"/>
    </location>
</feature>
<feature type="domain" description="Protein kinase" evidence="17">
    <location>
        <begin position="146"/>
        <end position="455"/>
    </location>
</feature>
<dbReference type="Proteomes" id="UP000694414">
    <property type="component" value="Unplaced"/>
</dbReference>
<dbReference type="GO" id="GO:0016020">
    <property type="term" value="C:membrane"/>
    <property type="evidence" value="ECO:0007669"/>
    <property type="project" value="UniProtKB-SubCell"/>
</dbReference>
<keyword evidence="11 16" id="KW-0472">Membrane</keyword>
<dbReference type="GO" id="GO:0005524">
    <property type="term" value="F:ATP binding"/>
    <property type="evidence" value="ECO:0007669"/>
    <property type="project" value="UniProtKB-UniRule"/>
</dbReference>
<dbReference type="PANTHER" id="PTHR24417:SF2">
    <property type="entry name" value="SERINE_THREONINE-PROTEIN KINASE LMTK3"/>
    <property type="match status" value="1"/>
</dbReference>
<feature type="compositionally biased region" description="Gly residues" evidence="15">
    <location>
        <begin position="999"/>
        <end position="1018"/>
    </location>
</feature>
<dbReference type="PROSITE" id="PS00107">
    <property type="entry name" value="PROTEIN_KINASE_ATP"/>
    <property type="match status" value="1"/>
</dbReference>
<feature type="region of interest" description="Disordered" evidence="15">
    <location>
        <begin position="88"/>
        <end position="108"/>
    </location>
</feature>
<feature type="compositionally biased region" description="Low complexity" evidence="15">
    <location>
        <begin position="928"/>
        <end position="939"/>
    </location>
</feature>
<keyword evidence="10 16" id="KW-1133">Transmembrane helix</keyword>
<feature type="compositionally biased region" description="Pro residues" evidence="15">
    <location>
        <begin position="711"/>
        <end position="734"/>
    </location>
</feature>
<feature type="compositionally biased region" description="Gly residues" evidence="15">
    <location>
        <begin position="1147"/>
        <end position="1157"/>
    </location>
</feature>
<evidence type="ECO:0000256" key="4">
    <source>
        <dbReference type="ARBA" id="ARBA00022553"/>
    </source>
</evidence>
<dbReference type="Ensembl" id="ENSPSMT00000040595.1">
    <property type="protein sequence ID" value="ENSPSMP00000035213.1"/>
    <property type="gene ID" value="ENSPSMG00000024271.1"/>
</dbReference>
<feature type="compositionally biased region" description="Basic and acidic residues" evidence="15">
    <location>
        <begin position="1044"/>
        <end position="1059"/>
    </location>
</feature>
<dbReference type="Pfam" id="PF07714">
    <property type="entry name" value="PK_Tyr_Ser-Thr"/>
    <property type="match status" value="1"/>
</dbReference>
<dbReference type="PROSITE" id="PS00109">
    <property type="entry name" value="PROTEIN_KINASE_TYR"/>
    <property type="match status" value="1"/>
</dbReference>
<evidence type="ECO:0000256" key="12">
    <source>
        <dbReference type="ARBA" id="ARBA00047899"/>
    </source>
</evidence>
<dbReference type="InterPro" id="IPR000719">
    <property type="entry name" value="Prot_kinase_dom"/>
</dbReference>
<feature type="compositionally biased region" description="Pro residues" evidence="15">
    <location>
        <begin position="1273"/>
        <end position="1283"/>
    </location>
</feature>
<keyword evidence="5" id="KW-0808">Transferase</keyword>
<comment type="catalytic activity">
    <reaction evidence="13">
        <text>L-seryl-[protein] + ATP = O-phospho-L-seryl-[protein] + ADP + H(+)</text>
        <dbReference type="Rhea" id="RHEA:17989"/>
        <dbReference type="Rhea" id="RHEA-COMP:9863"/>
        <dbReference type="Rhea" id="RHEA-COMP:11604"/>
        <dbReference type="ChEBI" id="CHEBI:15378"/>
        <dbReference type="ChEBI" id="CHEBI:29999"/>
        <dbReference type="ChEBI" id="CHEBI:30616"/>
        <dbReference type="ChEBI" id="CHEBI:83421"/>
        <dbReference type="ChEBI" id="CHEBI:456216"/>
        <dbReference type="EC" id="2.7.11.1"/>
    </reaction>
</comment>
<evidence type="ECO:0000256" key="2">
    <source>
        <dbReference type="ARBA" id="ARBA00012513"/>
    </source>
</evidence>
<comment type="catalytic activity">
    <reaction evidence="12">
        <text>L-threonyl-[protein] + ATP = O-phospho-L-threonyl-[protein] + ADP + H(+)</text>
        <dbReference type="Rhea" id="RHEA:46608"/>
        <dbReference type="Rhea" id="RHEA-COMP:11060"/>
        <dbReference type="Rhea" id="RHEA-COMP:11605"/>
        <dbReference type="ChEBI" id="CHEBI:15378"/>
        <dbReference type="ChEBI" id="CHEBI:30013"/>
        <dbReference type="ChEBI" id="CHEBI:30616"/>
        <dbReference type="ChEBI" id="CHEBI:61977"/>
        <dbReference type="ChEBI" id="CHEBI:456216"/>
        <dbReference type="EC" id="2.7.11.1"/>
    </reaction>
</comment>
<dbReference type="GO" id="GO:0012505">
    <property type="term" value="C:endomembrane system"/>
    <property type="evidence" value="ECO:0007669"/>
    <property type="project" value="UniProtKB-ARBA"/>
</dbReference>
<evidence type="ECO:0000256" key="14">
    <source>
        <dbReference type="PROSITE-ProRule" id="PRU10141"/>
    </source>
</evidence>
<dbReference type="GO" id="GO:0004674">
    <property type="term" value="F:protein serine/threonine kinase activity"/>
    <property type="evidence" value="ECO:0007669"/>
    <property type="project" value="UniProtKB-KW"/>
</dbReference>
<dbReference type="PANTHER" id="PTHR24417">
    <property type="entry name" value="SERINE/THREONINE-PROTEIN KINASE LMTK1"/>
    <property type="match status" value="1"/>
</dbReference>
<evidence type="ECO:0000256" key="16">
    <source>
        <dbReference type="SAM" id="Phobius"/>
    </source>
</evidence>
<keyword evidence="7 14" id="KW-0547">Nucleotide-binding</keyword>
<evidence type="ECO:0000256" key="7">
    <source>
        <dbReference type="ARBA" id="ARBA00022741"/>
    </source>
</evidence>
<dbReference type="Gene3D" id="3.30.200.20">
    <property type="entry name" value="Phosphorylase Kinase, domain 1"/>
    <property type="match status" value="1"/>
</dbReference>
<feature type="compositionally biased region" description="Low complexity" evidence="15">
    <location>
        <begin position="1179"/>
        <end position="1212"/>
    </location>
</feature>
<feature type="region of interest" description="Disordered" evidence="15">
    <location>
        <begin position="548"/>
        <end position="626"/>
    </location>
</feature>
<organism evidence="18 19">
    <name type="scientific">Prolemur simus</name>
    <name type="common">Greater bamboo lemur</name>
    <name type="synonym">Hapalemur simus</name>
    <dbReference type="NCBI Taxonomy" id="1328070"/>
    <lineage>
        <taxon>Eukaryota</taxon>
        <taxon>Metazoa</taxon>
        <taxon>Chordata</taxon>
        <taxon>Craniata</taxon>
        <taxon>Vertebrata</taxon>
        <taxon>Euteleostomi</taxon>
        <taxon>Mammalia</taxon>
        <taxon>Eutheria</taxon>
        <taxon>Euarchontoglires</taxon>
        <taxon>Primates</taxon>
        <taxon>Strepsirrhini</taxon>
        <taxon>Lemuriformes</taxon>
        <taxon>Lemuridae</taxon>
        <taxon>Prolemur</taxon>
    </lineage>
</organism>
<keyword evidence="3" id="KW-0723">Serine/threonine-protein kinase</keyword>
<dbReference type="EC" id="2.7.11.1" evidence="2"/>
<sequence>IRHHLHLPSILDKMPAPGALILLAAVSASGCLASPAHPDGFALGRAPLAPPYAVVLISCSGLLAFVFLLLTCLCCKRGDVGFKEFENPEGEDCSGEYTPPAEETSSSQSLPDVYILPLAEVSLPMPAPQPSHSDMTTPLGLSRQHLSYLQEIGSGWFGKVILGEIFSDYTPAQVVVKELRASAGPLEQRKFISEAQPYRSLQHPNVLQCLGLCVETLPFLLIMEFCQLGDLKRYLRAQRPPEGLSPELPPRDLRTLQRMGLEIARGLAHLHSHNYVHSDLALRNCLLTSDLTVRIGDYGLAHSNYKEDYYLTPERLWIPLRWAAPELLGELHGTFMVVDQSRESNIWSLGVTLWELFEFGAQPYRHLSDEEVLAFVVRQQHVKLARPRLKLPYADYCAPRPGTLSSPFPLLDGFPGADPDDVLTVTESSRGLNLECLWEKARRGAGRGGGAQPWQPASAPPAPHANPSNPFYEAMSTPSVLPVISARSPSVSSEYYIRLEEHGSPPEPLFPNDWDPLDPGVPAPQAPQAPSEVPQLVSETWASPLFPAPRPFPAQSSGSGSFLLSGWDPEGRGAGETLAGDPAEVLGERGTAPWAEEEEEEEEGSSPGEDSSSLGGGPSRRGPLPCPLCSREGACSCLPLERGDAVAGWGGHPALGCPHPPEDDSSLRAERGLSSPGPKPGDSGYETETPFSPEGAFPGGGAAEEEGVPRPRAPPEPPDPGAPRPPPDPGPLPLPGNREKPTFVVQVSTEQLLMSLREDVTRNLLGEKGATARETGHRKVGRGPGNKEKVPGLNKDPTVLGNGKQAPSLSLPVNGVTVLENGGQRAGIEEKAAENGGLGSPEREEKVLENGELTPPKREEKVLENGELRSPEAGEKVLVNGGLTPPKSGEKVSENGGLRFPRNTERPPETGPWRVPGPWEKMPESGGPAPMTEEPAPETSLERAPAPGTVASSWNGGETAPGPLGPAPKNGTLEPGTERKAHETGGVPRAPGAGRLDLGSGGRALVGTGMAPGGGPGSGVDAKAGWVDNMRPQPLLLPPPPEAQSRRPEPVPPRARPEVAPEGESGVPDSRPGGDTAPSGDGDPPKPERKGPEMPRLFLDLGPPQGNSEQIKAKLSRLSLALPPLTLTPFPGPGPRRPPWEGADAGAAGGEAGGAGAPGSAEEDGEDEDEDEEEDEEAAASGAAAGPRGPGRSRAAPVPVVVSSADADAARPLRGLLKSPRGADEPEDSELERKRKMVSFHGDVTVYLFDQETPTNELSVQGPPEGDTDLSTPPAPPTPPHPATTPGDGFPSNDSGFGGSFEWAEDFPLLPPPGPPLCFSRFSVSPALETPGPPARAPDARPAGIVIQALGPAPSLPISVAPFLSPCLNFPASLLPVSSFPTLSHH</sequence>
<dbReference type="SUPFAM" id="SSF56112">
    <property type="entry name" value="Protein kinase-like (PK-like)"/>
    <property type="match status" value="1"/>
</dbReference>
<protein>
    <recommendedName>
        <fullName evidence="2">non-specific serine/threonine protein kinase</fullName>
        <ecNumber evidence="2">2.7.11.1</ecNumber>
    </recommendedName>
</protein>
<reference evidence="18" key="1">
    <citation type="submission" date="2025-08" db="UniProtKB">
        <authorList>
            <consortium name="Ensembl"/>
        </authorList>
    </citation>
    <scope>IDENTIFICATION</scope>
</reference>
<evidence type="ECO:0000256" key="9">
    <source>
        <dbReference type="ARBA" id="ARBA00022840"/>
    </source>
</evidence>
<feature type="compositionally biased region" description="Low complexity" evidence="15">
    <location>
        <begin position="1116"/>
        <end position="1129"/>
    </location>
</feature>
<evidence type="ECO:0000256" key="11">
    <source>
        <dbReference type="ARBA" id="ARBA00023136"/>
    </source>
</evidence>
<feature type="region of interest" description="Disordered" evidence="15">
    <location>
        <begin position="502"/>
        <end position="532"/>
    </location>
</feature>
<dbReference type="InterPro" id="IPR017441">
    <property type="entry name" value="Protein_kinase_ATP_BS"/>
</dbReference>
<dbReference type="PRINTS" id="PR00109">
    <property type="entry name" value="TYRKINASE"/>
</dbReference>
<keyword evidence="4" id="KW-0597">Phosphoprotein</keyword>
<evidence type="ECO:0000256" key="8">
    <source>
        <dbReference type="ARBA" id="ARBA00022777"/>
    </source>
</evidence>
<feature type="binding site" evidence="14">
    <location>
        <position position="177"/>
    </location>
    <ligand>
        <name>ATP</name>
        <dbReference type="ChEBI" id="CHEBI:30616"/>
    </ligand>
</feature>
<feature type="compositionally biased region" description="Basic and acidic residues" evidence="15">
    <location>
        <begin position="660"/>
        <end position="671"/>
    </location>
</feature>
<dbReference type="FunFam" id="3.30.200.20:FF:000275">
    <property type="entry name" value="Apoptosis associated tyrosine kinase"/>
    <property type="match status" value="1"/>
</dbReference>
<dbReference type="InterPro" id="IPR008266">
    <property type="entry name" value="Tyr_kinase_AS"/>
</dbReference>